<name>A0AA88XT10_PINIB</name>
<dbReference type="PANTHER" id="PTHR46421:SF1">
    <property type="entry name" value="PROGRAMMED CELL DEATH PROTEIN 2-LIKE"/>
    <property type="match status" value="1"/>
</dbReference>
<sequence length="450" mass="50158">MKIPEKLPCCPNCGNTLLLIMQLYCPLGDSCYHRTLYIFACKNKSCWSSPTSWLVLRSQILDESRILTNKPSQVTEKMFETEDDWGVDNDDWGDEKKDDSEMNKVTEWDNSTSKPVADSITEIHPSNHFEVESEQRRDCSDENRGKILGEGNENVFEGKPSIENLNIKHDQTGAGNYVGPKYDCLVAHYVNVIDEPSCCENEDSHVQKLLREYERTEGSVMSSLDDADSSRSSADEKYEKDDIRHGDKVFHHFTKQVSVCPQQCIRYQWNGTPLYISTPTPDVLNAGKILCKYCGVPLVFELQLMPALVNYLKLPDQSDQTTTMKTVLAVFACFCVSYAAAKSCVTSADCAPDECCFNHQGPLIVSRRQLDGILGLNPVTPHEGVCEKYKTKGEYCSAFDTLNGHCGCGQGLHCTFVPAPTPVTAAPLPVPSKRSVYFPGPGSYMCATQN</sequence>
<dbReference type="GO" id="GO:0005737">
    <property type="term" value="C:cytoplasm"/>
    <property type="evidence" value="ECO:0007669"/>
    <property type="project" value="InterPro"/>
</dbReference>
<protein>
    <recommendedName>
        <fullName evidence="2">Programmed cell death protein 2 C-terminal domain-containing protein</fullName>
    </recommendedName>
</protein>
<proteinExistence type="predicted"/>
<evidence type="ECO:0000313" key="4">
    <source>
        <dbReference type="Proteomes" id="UP001186944"/>
    </source>
</evidence>
<gene>
    <name evidence="3" type="ORF">FSP39_017923</name>
</gene>
<dbReference type="InterPro" id="IPR007320">
    <property type="entry name" value="PDCD2_C"/>
</dbReference>
<dbReference type="GO" id="GO:0006915">
    <property type="term" value="P:apoptotic process"/>
    <property type="evidence" value="ECO:0007669"/>
    <property type="project" value="TreeGrafter"/>
</dbReference>
<feature type="region of interest" description="Disordered" evidence="1">
    <location>
        <begin position="134"/>
        <end position="155"/>
    </location>
</feature>
<evidence type="ECO:0000313" key="3">
    <source>
        <dbReference type="EMBL" id="KAK3091203.1"/>
    </source>
</evidence>
<organism evidence="3 4">
    <name type="scientific">Pinctada imbricata</name>
    <name type="common">Atlantic pearl-oyster</name>
    <name type="synonym">Pinctada martensii</name>
    <dbReference type="NCBI Taxonomy" id="66713"/>
    <lineage>
        <taxon>Eukaryota</taxon>
        <taxon>Metazoa</taxon>
        <taxon>Spiralia</taxon>
        <taxon>Lophotrochozoa</taxon>
        <taxon>Mollusca</taxon>
        <taxon>Bivalvia</taxon>
        <taxon>Autobranchia</taxon>
        <taxon>Pteriomorphia</taxon>
        <taxon>Pterioida</taxon>
        <taxon>Pterioidea</taxon>
        <taxon>Pteriidae</taxon>
        <taxon>Pinctada</taxon>
    </lineage>
</organism>
<dbReference type="InterPro" id="IPR052815">
    <property type="entry name" value="PDCD2-like_regulator"/>
</dbReference>
<feature type="compositionally biased region" description="Basic and acidic residues" evidence="1">
    <location>
        <begin position="134"/>
        <end position="147"/>
    </location>
</feature>
<dbReference type="AlphaFoldDB" id="A0AA88XT10"/>
<dbReference type="Proteomes" id="UP001186944">
    <property type="component" value="Unassembled WGS sequence"/>
</dbReference>
<dbReference type="PANTHER" id="PTHR46421">
    <property type="entry name" value="PROGRAMMED CELL DEATH PROTEIN 2-LIKE"/>
    <property type="match status" value="1"/>
</dbReference>
<keyword evidence="4" id="KW-1185">Reference proteome</keyword>
<dbReference type="Pfam" id="PF04194">
    <property type="entry name" value="PDCD2_C"/>
    <property type="match status" value="1"/>
</dbReference>
<feature type="domain" description="Programmed cell death protein 2 C-terminal" evidence="2">
    <location>
        <begin position="247"/>
        <end position="334"/>
    </location>
</feature>
<evidence type="ECO:0000259" key="2">
    <source>
        <dbReference type="Pfam" id="PF04194"/>
    </source>
</evidence>
<dbReference type="EMBL" id="VSWD01000010">
    <property type="protein sequence ID" value="KAK3091203.1"/>
    <property type="molecule type" value="Genomic_DNA"/>
</dbReference>
<accession>A0AA88XT10</accession>
<evidence type="ECO:0000256" key="1">
    <source>
        <dbReference type="SAM" id="MobiDB-lite"/>
    </source>
</evidence>
<reference evidence="3" key="1">
    <citation type="submission" date="2019-08" db="EMBL/GenBank/DDBJ databases">
        <title>The improved chromosome-level genome for the pearl oyster Pinctada fucata martensii using PacBio sequencing and Hi-C.</title>
        <authorList>
            <person name="Zheng Z."/>
        </authorList>
    </citation>
    <scope>NUCLEOTIDE SEQUENCE</scope>
    <source>
        <strain evidence="3">ZZ-2019</strain>
        <tissue evidence="3">Adductor muscle</tissue>
    </source>
</reference>
<comment type="caution">
    <text evidence="3">The sequence shown here is derived from an EMBL/GenBank/DDBJ whole genome shotgun (WGS) entry which is preliminary data.</text>
</comment>